<dbReference type="Proteomes" id="UP000185746">
    <property type="component" value="Chromosome"/>
</dbReference>
<dbReference type="Gene3D" id="3.40.50.620">
    <property type="entry name" value="HUPs"/>
    <property type="match status" value="1"/>
</dbReference>
<dbReference type="PANTHER" id="PTHR43169">
    <property type="entry name" value="EXSB FAMILY PROTEIN"/>
    <property type="match status" value="1"/>
</dbReference>
<dbReference type="SUPFAM" id="SSF52402">
    <property type="entry name" value="Adenine nucleotide alpha hydrolases-like"/>
    <property type="match status" value="1"/>
</dbReference>
<dbReference type="KEGG" id="surl:BI350_14350"/>
<dbReference type="InterPro" id="IPR052188">
    <property type="entry name" value="Ni-pincer_cofactor_biosynth"/>
</dbReference>
<dbReference type="GO" id="GO:0016783">
    <property type="term" value="F:sulfurtransferase activity"/>
    <property type="evidence" value="ECO:0007669"/>
    <property type="project" value="InterPro"/>
</dbReference>
<dbReference type="InterPro" id="IPR022310">
    <property type="entry name" value="NAD/GMP_synthase"/>
</dbReference>
<dbReference type="GO" id="GO:0006163">
    <property type="term" value="P:purine nucleotide metabolic process"/>
    <property type="evidence" value="ECO:0007669"/>
    <property type="project" value="UniProtKB-ARBA"/>
</dbReference>
<gene>
    <name evidence="2" type="ORF">BI350_14350</name>
</gene>
<dbReference type="InterPro" id="IPR014729">
    <property type="entry name" value="Rossmann-like_a/b/a_fold"/>
</dbReference>
<dbReference type="RefSeq" id="WP_075528764.1">
    <property type="nucleotide sequence ID" value="NZ_CP017560.1"/>
</dbReference>
<dbReference type="EMBL" id="CP017560">
    <property type="protein sequence ID" value="AOV08598.1"/>
    <property type="molecule type" value="Genomic_DNA"/>
</dbReference>
<dbReference type="Pfam" id="PF02540">
    <property type="entry name" value="NAD_synthase"/>
    <property type="match status" value="1"/>
</dbReference>
<accession>A0A1D8JIQ5</accession>
<organism evidence="2 3">
    <name type="scientific">Sporosarcina ureilytica</name>
    <dbReference type="NCBI Taxonomy" id="298596"/>
    <lineage>
        <taxon>Bacteria</taxon>
        <taxon>Bacillati</taxon>
        <taxon>Bacillota</taxon>
        <taxon>Bacilli</taxon>
        <taxon>Bacillales</taxon>
        <taxon>Caryophanaceae</taxon>
        <taxon>Sporosarcina</taxon>
    </lineage>
</organism>
<dbReference type="InterPro" id="IPR005232">
    <property type="entry name" value="LarE"/>
</dbReference>
<evidence type="ECO:0000259" key="1">
    <source>
        <dbReference type="Pfam" id="PF02540"/>
    </source>
</evidence>
<protein>
    <submittedName>
        <fullName evidence="2">TIGR00268 family protein</fullName>
    </submittedName>
</protein>
<dbReference type="NCBIfam" id="TIGR00268">
    <property type="entry name" value="ATP-dependent sacrificial sulfur transferase LarE"/>
    <property type="match status" value="1"/>
</dbReference>
<feature type="domain" description="NAD/GMP synthase" evidence="1">
    <location>
        <begin position="21"/>
        <end position="84"/>
    </location>
</feature>
<dbReference type="AlphaFoldDB" id="A0A1D8JIQ5"/>
<proteinExistence type="predicted"/>
<dbReference type="PANTHER" id="PTHR43169:SF2">
    <property type="entry name" value="NAD_GMP SYNTHASE DOMAIN-CONTAINING PROTEIN"/>
    <property type="match status" value="1"/>
</dbReference>
<dbReference type="PIRSF" id="PIRSF006661">
    <property type="entry name" value="PP-lp_UCP006661"/>
    <property type="match status" value="1"/>
</dbReference>
<sequence>MKETTNQKNLKLGEILTDMGRVMVAFSGGVDSAVVLKRAQEELGDQVLAVVVASELFRQEEFDNAVKVAEDMGVQVYKTEIKELNNPEIVANTPESWYHSKRMLYSHLNELAQKLDYPYVLDGMIMDDLDDFRPGLRARTELGARSVLQEANIYKHEVRELAKKLDLPVWDKPASCSLASRVPYGLKLTKTKIKQVNEAELFLAKLGFEQVRVRHHENIARIEVAPEKLTQLVQHHDKIQLKLTSLGFTYVSLDLRGYRTGSMNEELSESLMDTKLEKASV</sequence>
<evidence type="ECO:0000313" key="3">
    <source>
        <dbReference type="Proteomes" id="UP000185746"/>
    </source>
</evidence>
<reference evidence="2 3" key="1">
    <citation type="submission" date="2016-09" db="EMBL/GenBank/DDBJ databases">
        <title>Complete genome sequence of the Lysinibacillus sphaericus LMG 22257, a specie of Bacillus with ureolytic activity that can effectively biodeposit calcium carbonate.</title>
        <authorList>
            <person name="Yan W."/>
        </authorList>
    </citation>
    <scope>NUCLEOTIDE SEQUENCE [LARGE SCALE GENOMIC DNA]</scope>
    <source>
        <strain evidence="2 3">LMG 22257</strain>
    </source>
</reference>
<evidence type="ECO:0000313" key="2">
    <source>
        <dbReference type="EMBL" id="AOV08598.1"/>
    </source>
</evidence>
<keyword evidence="3" id="KW-1185">Reference proteome</keyword>
<dbReference type="CDD" id="cd01990">
    <property type="entry name" value="LarE-like"/>
    <property type="match status" value="1"/>
</dbReference>
<name>A0A1D8JIQ5_9BACL</name>